<dbReference type="Gene3D" id="3.40.30.10">
    <property type="entry name" value="Glutaredoxin"/>
    <property type="match status" value="1"/>
</dbReference>
<proteinExistence type="inferred from homology"/>
<dbReference type="FunFam" id="3.40.30.10:FF:000001">
    <property type="entry name" value="Thioredoxin"/>
    <property type="match status" value="1"/>
</dbReference>
<dbReference type="InterPro" id="IPR005746">
    <property type="entry name" value="Thioredoxin"/>
</dbReference>
<dbReference type="PIRSF" id="PIRSF000077">
    <property type="entry name" value="Thioredoxin"/>
    <property type="match status" value="1"/>
</dbReference>
<dbReference type="Pfam" id="PF00085">
    <property type="entry name" value="Thioredoxin"/>
    <property type="match status" value="1"/>
</dbReference>
<dbReference type="Proteomes" id="UP000485484">
    <property type="component" value="Unassembled WGS sequence"/>
</dbReference>
<comment type="similarity">
    <text evidence="1 7">Belongs to the thioredoxin family.</text>
</comment>
<keyword evidence="4 9" id="KW-1015">Disulfide bond</keyword>
<dbReference type="NCBIfam" id="TIGR01068">
    <property type="entry name" value="thioredoxin"/>
    <property type="match status" value="1"/>
</dbReference>
<dbReference type="PROSITE" id="PS00194">
    <property type="entry name" value="THIOREDOXIN_1"/>
    <property type="match status" value="1"/>
</dbReference>
<evidence type="ECO:0000259" key="10">
    <source>
        <dbReference type="PROSITE" id="PS51352"/>
    </source>
</evidence>
<dbReference type="PROSITE" id="PS51352">
    <property type="entry name" value="THIOREDOXIN_2"/>
    <property type="match status" value="1"/>
</dbReference>
<dbReference type="CDD" id="cd02947">
    <property type="entry name" value="TRX_family"/>
    <property type="match status" value="1"/>
</dbReference>
<evidence type="ECO:0000313" key="11">
    <source>
        <dbReference type="EMBL" id="OPZ92568.1"/>
    </source>
</evidence>
<evidence type="ECO:0000256" key="3">
    <source>
        <dbReference type="ARBA" id="ARBA00022982"/>
    </source>
</evidence>
<gene>
    <name evidence="11" type="ORF">BWY73_00748</name>
</gene>
<feature type="site" description="Contributes to redox potential value" evidence="8">
    <location>
        <position position="32"/>
    </location>
</feature>
<reference evidence="11" key="1">
    <citation type="submission" date="2017-02" db="EMBL/GenBank/DDBJ databases">
        <title>Delving into the versatile metabolic prowess of the omnipresent phylum Bacteroidetes.</title>
        <authorList>
            <person name="Nobu M.K."/>
            <person name="Mei R."/>
            <person name="Narihiro T."/>
            <person name="Kuroda K."/>
            <person name="Liu W.-T."/>
        </authorList>
    </citation>
    <scope>NUCLEOTIDE SEQUENCE</scope>
    <source>
        <strain evidence="11">ADurb.Bin417</strain>
    </source>
</reference>
<name>A0A1V5MH49_UNCT6</name>
<evidence type="ECO:0000256" key="2">
    <source>
        <dbReference type="ARBA" id="ARBA00022448"/>
    </source>
</evidence>
<accession>A0A1V5MH49</accession>
<dbReference type="InterPro" id="IPR017937">
    <property type="entry name" value="Thioredoxin_CS"/>
</dbReference>
<feature type="disulfide bond" description="Redox-active" evidence="9">
    <location>
        <begin position="30"/>
        <end position="33"/>
    </location>
</feature>
<dbReference type="GO" id="GO:0015035">
    <property type="term" value="F:protein-disulfide reductase activity"/>
    <property type="evidence" value="ECO:0007669"/>
    <property type="project" value="UniProtKB-UniRule"/>
</dbReference>
<feature type="site" description="Contributes to redox potential value" evidence="8">
    <location>
        <position position="31"/>
    </location>
</feature>
<protein>
    <recommendedName>
        <fullName evidence="6 7">Thioredoxin</fullName>
    </recommendedName>
</protein>
<dbReference type="AlphaFoldDB" id="A0A1V5MH49"/>
<feature type="site" description="Deprotonates C-terminal active site Cys" evidence="8">
    <location>
        <position position="24"/>
    </location>
</feature>
<dbReference type="PANTHER" id="PTHR45663:SF11">
    <property type="entry name" value="GEO12009P1"/>
    <property type="match status" value="1"/>
</dbReference>
<dbReference type="PANTHER" id="PTHR45663">
    <property type="entry name" value="GEO12009P1"/>
    <property type="match status" value="1"/>
</dbReference>
<feature type="active site" description="Nucleophile" evidence="8">
    <location>
        <position position="30"/>
    </location>
</feature>
<evidence type="ECO:0000256" key="5">
    <source>
        <dbReference type="ARBA" id="ARBA00023284"/>
    </source>
</evidence>
<dbReference type="EMBL" id="MWAK01000086">
    <property type="protein sequence ID" value="OPZ92568.1"/>
    <property type="molecule type" value="Genomic_DNA"/>
</dbReference>
<dbReference type="PRINTS" id="PR00421">
    <property type="entry name" value="THIOREDOXIN"/>
</dbReference>
<dbReference type="InterPro" id="IPR036249">
    <property type="entry name" value="Thioredoxin-like_sf"/>
</dbReference>
<feature type="active site" description="Nucleophile" evidence="8">
    <location>
        <position position="33"/>
    </location>
</feature>
<keyword evidence="3" id="KW-0249">Electron transport</keyword>
<dbReference type="InterPro" id="IPR013766">
    <property type="entry name" value="Thioredoxin_domain"/>
</dbReference>
<evidence type="ECO:0000256" key="1">
    <source>
        <dbReference type="ARBA" id="ARBA00008987"/>
    </source>
</evidence>
<evidence type="ECO:0000256" key="9">
    <source>
        <dbReference type="PIRSR" id="PIRSR000077-4"/>
    </source>
</evidence>
<sequence>MEIILDENNFEQEVKEGGLPVLVDFWAAWCGPCQMLGPVITQVAEEYQGKVKVGKVNVDENPNLAGKFGIMGIPTMILFINGEEKERLVGVAPKERITKLLDALKQ</sequence>
<keyword evidence="2" id="KW-0813">Transport</keyword>
<organism evidence="11">
    <name type="scientific">candidate division TA06 bacterium ADurb.Bin417</name>
    <dbReference type="NCBI Taxonomy" id="1852828"/>
    <lineage>
        <taxon>Bacteria</taxon>
        <taxon>Bacteria division TA06</taxon>
    </lineage>
</organism>
<comment type="caution">
    <text evidence="11">The sequence shown here is derived from an EMBL/GenBank/DDBJ whole genome shotgun (WGS) entry which is preliminary data.</text>
</comment>
<evidence type="ECO:0000256" key="6">
    <source>
        <dbReference type="NCBIfam" id="TIGR01068"/>
    </source>
</evidence>
<dbReference type="GO" id="GO:0045454">
    <property type="term" value="P:cell redox homeostasis"/>
    <property type="evidence" value="ECO:0007669"/>
    <property type="project" value="TreeGrafter"/>
</dbReference>
<evidence type="ECO:0000256" key="4">
    <source>
        <dbReference type="ARBA" id="ARBA00023157"/>
    </source>
</evidence>
<dbReference type="GO" id="GO:0005829">
    <property type="term" value="C:cytosol"/>
    <property type="evidence" value="ECO:0007669"/>
    <property type="project" value="TreeGrafter"/>
</dbReference>
<feature type="domain" description="Thioredoxin" evidence="10">
    <location>
        <begin position="1"/>
        <end position="106"/>
    </location>
</feature>
<keyword evidence="5 9" id="KW-0676">Redox-active center</keyword>
<evidence type="ECO:0000256" key="8">
    <source>
        <dbReference type="PIRSR" id="PIRSR000077-1"/>
    </source>
</evidence>
<evidence type="ECO:0000256" key="7">
    <source>
        <dbReference type="PIRNR" id="PIRNR000077"/>
    </source>
</evidence>
<dbReference type="SUPFAM" id="SSF52833">
    <property type="entry name" value="Thioredoxin-like"/>
    <property type="match status" value="1"/>
</dbReference>